<reference evidence="7" key="3">
    <citation type="submission" date="2018-07" db="EMBL/GenBank/DDBJ databases">
        <title>WGS assembly of Glycine max.</title>
        <authorList>
            <person name="Schmutz J."/>
            <person name="Cannon S."/>
            <person name="Schlueter J."/>
            <person name="Ma J."/>
            <person name="Mitros T."/>
            <person name="Nelson W."/>
            <person name="Hyten D."/>
            <person name="Song Q."/>
            <person name="Thelen J."/>
            <person name="Cheng J."/>
            <person name="Xu D."/>
            <person name="Hellsten U."/>
            <person name="May G."/>
            <person name="Yu Y."/>
            <person name="Sakurai T."/>
            <person name="Umezawa T."/>
            <person name="Bhattacharyya M."/>
            <person name="Sandhu D."/>
            <person name="Valliyodan B."/>
            <person name="Lindquist E."/>
            <person name="Peto M."/>
            <person name="Grant D."/>
            <person name="Shu S."/>
            <person name="Goodstein D."/>
            <person name="Barry K."/>
            <person name="Futrell-Griggs M."/>
            <person name="Abernathy B."/>
            <person name="Du J."/>
            <person name="Tian Z."/>
            <person name="Zhu L."/>
            <person name="Gill N."/>
            <person name="Joshi T."/>
            <person name="Libault M."/>
            <person name="Sethuraman A."/>
            <person name="Zhang X."/>
            <person name="Shinozaki K."/>
            <person name="Nguyen H."/>
            <person name="Wing R."/>
            <person name="Cregan P."/>
            <person name="Specht J."/>
            <person name="Grimwood J."/>
            <person name="Rokhsar D."/>
            <person name="Stacey G."/>
            <person name="Shoemaker R."/>
            <person name="Jackson S."/>
        </authorList>
    </citation>
    <scope>NUCLEOTIDE SEQUENCE</scope>
    <source>
        <tissue evidence="7">Callus</tissue>
    </source>
</reference>
<evidence type="ECO:0000256" key="4">
    <source>
        <dbReference type="PROSITE-ProRule" id="PRU00175"/>
    </source>
</evidence>
<dbReference type="AlphaFoldDB" id="K7LAP4"/>
<dbReference type="PROSITE" id="PS50089">
    <property type="entry name" value="ZF_RING_2"/>
    <property type="match status" value="1"/>
</dbReference>
<protein>
    <recommendedName>
        <fullName evidence="6">RING-type domain-containing protein</fullName>
    </recommendedName>
</protein>
<dbReference type="OMA" id="IELYVVK"/>
<dbReference type="eggNOG" id="KOG0311">
    <property type="taxonomic scope" value="Eukaryota"/>
</dbReference>
<dbReference type="Gene3D" id="3.30.40.10">
    <property type="entry name" value="Zinc/RING finger domain, C3HC4 (zinc finger)"/>
    <property type="match status" value="1"/>
</dbReference>
<dbReference type="Pfam" id="PF13923">
    <property type="entry name" value="zf-C3HC4_2"/>
    <property type="match status" value="1"/>
</dbReference>
<reference evidence="7 8" key="1">
    <citation type="journal article" date="2010" name="Nature">
        <title>Genome sequence of the palaeopolyploid soybean.</title>
        <authorList>
            <person name="Schmutz J."/>
            <person name="Cannon S.B."/>
            <person name="Schlueter J."/>
            <person name="Ma J."/>
            <person name="Mitros T."/>
            <person name="Nelson W."/>
            <person name="Hyten D.L."/>
            <person name="Song Q."/>
            <person name="Thelen J.J."/>
            <person name="Cheng J."/>
            <person name="Xu D."/>
            <person name="Hellsten U."/>
            <person name="May G.D."/>
            <person name="Yu Y."/>
            <person name="Sakurai T."/>
            <person name="Umezawa T."/>
            <person name="Bhattacharyya M.K."/>
            <person name="Sandhu D."/>
            <person name="Valliyodan B."/>
            <person name="Lindquist E."/>
            <person name="Peto M."/>
            <person name="Grant D."/>
            <person name="Shu S."/>
            <person name="Goodstein D."/>
            <person name="Barry K."/>
            <person name="Futrell-Griggs M."/>
            <person name="Abernathy B."/>
            <person name="Du J."/>
            <person name="Tian Z."/>
            <person name="Zhu L."/>
            <person name="Gill N."/>
            <person name="Joshi T."/>
            <person name="Libault M."/>
            <person name="Sethuraman A."/>
            <person name="Zhang X.-C."/>
            <person name="Shinozaki K."/>
            <person name="Nguyen H.T."/>
            <person name="Wing R.A."/>
            <person name="Cregan P."/>
            <person name="Specht J."/>
            <person name="Grimwood J."/>
            <person name="Rokhsar D."/>
            <person name="Stacey G."/>
            <person name="Shoemaker R.C."/>
            <person name="Jackson S.A."/>
        </authorList>
    </citation>
    <scope>NUCLEOTIDE SEQUENCE [LARGE SCALE GENOMIC DNA]</scope>
    <source>
        <strain evidence="8">cv. Williams 82</strain>
        <tissue evidence="7">Callus</tissue>
    </source>
</reference>
<reference evidence="8" key="2">
    <citation type="submission" date="2018-02" db="UniProtKB">
        <authorList>
            <consortium name="EnsemblPlants"/>
        </authorList>
    </citation>
    <scope>IDENTIFICATION</scope>
    <source>
        <strain evidence="8">Williams 82</strain>
    </source>
</reference>
<dbReference type="ExpressionAtlas" id="K7LAP4">
    <property type="expression patterns" value="baseline"/>
</dbReference>
<accession>K7LAP4</accession>
<name>K7LAP4_SOYBN</name>
<gene>
    <name evidence="8" type="primary">LOC102666848</name>
    <name evidence="7" type="ORF">GLYMA_08G350700</name>
</gene>
<evidence type="ECO:0000313" key="7">
    <source>
        <dbReference type="EMBL" id="KRH46680.1"/>
    </source>
</evidence>
<dbReference type="SMR" id="K7LAP4"/>
<dbReference type="GO" id="GO:0008270">
    <property type="term" value="F:zinc ion binding"/>
    <property type="evidence" value="ECO:0007669"/>
    <property type="project" value="UniProtKB-KW"/>
</dbReference>
<keyword evidence="3" id="KW-0862">Zinc</keyword>
<dbReference type="PANTHER" id="PTHR46537">
    <property type="entry name" value="OS11G0578200 PROTEIN"/>
    <property type="match status" value="1"/>
</dbReference>
<dbReference type="KEGG" id="gmx:102666848"/>
<dbReference type="PaxDb" id="3847-GLYMA08G46510.2"/>
<dbReference type="PROSITE" id="PS00518">
    <property type="entry name" value="ZF_RING_1"/>
    <property type="match status" value="1"/>
</dbReference>
<evidence type="ECO:0000256" key="3">
    <source>
        <dbReference type="ARBA" id="ARBA00022833"/>
    </source>
</evidence>
<dbReference type="EnsemblPlants" id="KRH46680">
    <property type="protein sequence ID" value="KRH46680"/>
    <property type="gene ID" value="GLYMA_08G350700"/>
</dbReference>
<dbReference type="InterPro" id="IPR013083">
    <property type="entry name" value="Znf_RING/FYVE/PHD"/>
</dbReference>
<sequence>MPNPRNKQKLPQDASSDVFLGLQSQSTVHDDTEKYISVDLDDIRKDVECPICLGIIRNTRVVMECMHRFCRDCIEKSFRLGNNECPACRTHCSSRRSLREDPNFDNLIGLLYSNIDKYEEEELNLSEDTKKSMQRMQKAYAKTYERQSIALGKKPAAATSTKRSKAKFLRSSSSRPTRRSPRNIAAAFAGSSSSRERALPPIAEEEEIEEVPDTDISESEIEAQTPQHVPAATKTVHGTNEAVKDIISSADKLVWGKSAQRSNNRSNSRNVAALRSNRIARFIDHLKVSQENDDELDIFIKLVSFEEKRVPNLPRPYLSCRPTLSIKQLCQYVALETSLQTEEIELYLVKECQPDIISGDGKLDEDNNKFEFLAEEEVTMAQLKTNNLSFGHLVIAYKRKRWNLNEGLFLG</sequence>
<dbReference type="Proteomes" id="UP000008827">
    <property type="component" value="Chromosome 8"/>
</dbReference>
<evidence type="ECO:0000259" key="6">
    <source>
        <dbReference type="PROSITE" id="PS50089"/>
    </source>
</evidence>
<dbReference type="InterPro" id="IPR044592">
    <property type="entry name" value="RING1A/B"/>
</dbReference>
<dbReference type="HOGENOM" id="CLU_025237_0_0_1"/>
<dbReference type="STRING" id="3847.K7LAP4"/>
<dbReference type="GeneID" id="102666848"/>
<evidence type="ECO:0000313" key="8">
    <source>
        <dbReference type="EnsemblPlants" id="KRH46680"/>
    </source>
</evidence>
<dbReference type="Gramene" id="KRH46680">
    <property type="protein sequence ID" value="KRH46680"/>
    <property type="gene ID" value="GLYMA_08G350700"/>
</dbReference>
<dbReference type="SMART" id="SM00184">
    <property type="entry name" value="RING"/>
    <property type="match status" value="1"/>
</dbReference>
<keyword evidence="9" id="KW-1185">Reference proteome</keyword>
<evidence type="ECO:0000256" key="2">
    <source>
        <dbReference type="ARBA" id="ARBA00022771"/>
    </source>
</evidence>
<dbReference type="OrthoDB" id="337575at2759"/>
<evidence type="ECO:0000313" key="9">
    <source>
        <dbReference type="Proteomes" id="UP000008827"/>
    </source>
</evidence>
<keyword evidence="2 4" id="KW-0863">Zinc-finger</keyword>
<evidence type="ECO:0000256" key="5">
    <source>
        <dbReference type="SAM" id="MobiDB-lite"/>
    </source>
</evidence>
<feature type="domain" description="RING-type" evidence="6">
    <location>
        <begin position="49"/>
        <end position="89"/>
    </location>
</feature>
<proteinExistence type="predicted"/>
<dbReference type="EMBL" id="CM000841">
    <property type="protein sequence ID" value="KRH46680.1"/>
    <property type="molecule type" value="Genomic_DNA"/>
</dbReference>
<dbReference type="SUPFAM" id="SSF57850">
    <property type="entry name" value="RING/U-box"/>
    <property type="match status" value="1"/>
</dbReference>
<keyword evidence="1" id="KW-0479">Metal-binding</keyword>
<feature type="region of interest" description="Disordered" evidence="5">
    <location>
        <begin position="151"/>
        <end position="203"/>
    </location>
</feature>
<dbReference type="InterPro" id="IPR001841">
    <property type="entry name" value="Znf_RING"/>
</dbReference>
<dbReference type="PANTHER" id="PTHR46537:SF3">
    <property type="entry name" value="E3 UBIQUITIN-PROTEIN LIGASE RING1A"/>
    <property type="match status" value="1"/>
</dbReference>
<dbReference type="InterPro" id="IPR017907">
    <property type="entry name" value="Znf_RING_CS"/>
</dbReference>
<dbReference type="RefSeq" id="XP_006586229.1">
    <property type="nucleotide sequence ID" value="XM_006586166.4"/>
</dbReference>
<dbReference type="CDD" id="cd16531">
    <property type="entry name" value="RING-HC_RING1-like"/>
    <property type="match status" value="1"/>
</dbReference>
<organism evidence="7">
    <name type="scientific">Glycine max</name>
    <name type="common">Soybean</name>
    <name type="synonym">Glycine hispida</name>
    <dbReference type="NCBI Taxonomy" id="3847"/>
    <lineage>
        <taxon>Eukaryota</taxon>
        <taxon>Viridiplantae</taxon>
        <taxon>Streptophyta</taxon>
        <taxon>Embryophyta</taxon>
        <taxon>Tracheophyta</taxon>
        <taxon>Spermatophyta</taxon>
        <taxon>Magnoliopsida</taxon>
        <taxon>eudicotyledons</taxon>
        <taxon>Gunneridae</taxon>
        <taxon>Pentapetalae</taxon>
        <taxon>rosids</taxon>
        <taxon>fabids</taxon>
        <taxon>Fabales</taxon>
        <taxon>Fabaceae</taxon>
        <taxon>Papilionoideae</taxon>
        <taxon>50 kb inversion clade</taxon>
        <taxon>NPAAA clade</taxon>
        <taxon>indigoferoid/millettioid clade</taxon>
        <taxon>Phaseoleae</taxon>
        <taxon>Glycine</taxon>
        <taxon>Glycine subgen. Soja</taxon>
    </lineage>
</organism>
<evidence type="ECO:0000256" key="1">
    <source>
        <dbReference type="ARBA" id="ARBA00022723"/>
    </source>
</evidence>